<evidence type="ECO:0000313" key="6">
    <source>
        <dbReference type="Proteomes" id="UP000216189"/>
    </source>
</evidence>
<feature type="domain" description="DNA mismatch repair MutH/Type II restriction enzyme Sau3AI" evidence="4">
    <location>
        <begin position="59"/>
        <end position="180"/>
    </location>
</feature>
<evidence type="ECO:0000256" key="1">
    <source>
        <dbReference type="ARBA" id="ARBA00022722"/>
    </source>
</evidence>
<protein>
    <recommendedName>
        <fullName evidence="4">DNA mismatch repair MutH/Type II restriction enzyme Sau3AI domain-containing protein</fullName>
    </recommendedName>
</protein>
<evidence type="ECO:0000256" key="2">
    <source>
        <dbReference type="ARBA" id="ARBA00022759"/>
    </source>
</evidence>
<evidence type="ECO:0000313" key="5">
    <source>
        <dbReference type="EMBL" id="OYP57480.1"/>
    </source>
</evidence>
<dbReference type="SUPFAM" id="SSF52980">
    <property type="entry name" value="Restriction endonuclease-like"/>
    <property type="match status" value="2"/>
</dbReference>
<keyword evidence="2" id="KW-0255">Endonuclease</keyword>
<gene>
    <name evidence="5" type="ORF">CIK91_00150</name>
</gene>
<comment type="caution">
    <text evidence="5">The sequence shown here is derived from an EMBL/GenBank/DDBJ whole genome shotgun (WGS) entry which is preliminary data.</text>
</comment>
<name>A0ABX4EL45_SEGBR</name>
<evidence type="ECO:0000259" key="4">
    <source>
        <dbReference type="SMART" id="SM00927"/>
    </source>
</evidence>
<organism evidence="5 6">
    <name type="scientific">Segatella bryantii</name>
    <name type="common">Prevotella bryantii</name>
    <dbReference type="NCBI Taxonomy" id="77095"/>
    <lineage>
        <taxon>Bacteria</taxon>
        <taxon>Pseudomonadati</taxon>
        <taxon>Bacteroidota</taxon>
        <taxon>Bacteroidia</taxon>
        <taxon>Bacteroidales</taxon>
        <taxon>Prevotellaceae</taxon>
        <taxon>Segatella</taxon>
    </lineage>
</organism>
<proteinExistence type="predicted"/>
<dbReference type="Gene3D" id="3.40.600.10">
    <property type="entry name" value="DNA mismatch repair MutH/Restriction endonuclease, type II"/>
    <property type="match status" value="2"/>
</dbReference>
<keyword evidence="3" id="KW-0378">Hydrolase</keyword>
<dbReference type="EMBL" id="NPJF01000001">
    <property type="protein sequence ID" value="OYP57480.1"/>
    <property type="molecule type" value="Genomic_DNA"/>
</dbReference>
<keyword evidence="6" id="KW-1185">Reference proteome</keyword>
<dbReference type="InterPro" id="IPR011335">
    <property type="entry name" value="Restrct_endonuc-II-like"/>
</dbReference>
<dbReference type="RefSeq" id="WP_094447885.1">
    <property type="nucleotide sequence ID" value="NZ_CP091802.1"/>
</dbReference>
<dbReference type="SMART" id="SM00927">
    <property type="entry name" value="MutH"/>
    <property type="match status" value="1"/>
</dbReference>
<dbReference type="InterPro" id="IPR037057">
    <property type="entry name" value="DNA_rep_MutH/T2_RE_sf"/>
</dbReference>
<dbReference type="CDD" id="cd22355">
    <property type="entry name" value="Sau3AI_C"/>
    <property type="match status" value="1"/>
</dbReference>
<evidence type="ECO:0000256" key="3">
    <source>
        <dbReference type="ARBA" id="ARBA00022801"/>
    </source>
</evidence>
<accession>A0ABX4EL45</accession>
<sequence>MAVTEDRRYTKAFVYNLLEGVKGKTLGEVDSSHQFKRTETSKKITGIAGDVIEQSVFGYARDSDQECDIEIDGVLTELKTTGVRVPKSELKFVKGKKGKAYNVHLGAKEGISITGVTFEPTIQKDFFTSHFWQKSEHLLIVFYEYKSYEVVPASEYANFPIVDYCYNTFSEEEINKLQSDWEIVRDYLQAIYNKCSSKEERYELMQGFTHKLRPQLLLIELIPSFKKRISSNGKISYQKPRYRLKSTFVDYIVRGHFKKSRIDNEVSLKESFSSFTQLDNRCHVLTLKYKGMSLFQLKEELGIKEDVLTKDFASKCILKMFGADCNRLNQISDFLKAGIIAKTITLTPKGGRTEDMKLQHIDFAEWADRDVDFEDSEVYNYFCEHSFLCPIFRERGNTKKNKVSTDELDKKEIERVRNEIGKTTFEGFKRFAFDESFIEKEVKRTWVDSRNLIHRNELEWEFVLDKQGNKKKNKSGSYQGAPNFPKSLNYDVFFRGGANDSSDKAKTEVVNGIEMLPQYFWLKGSYIVDKLKDISYL</sequence>
<keyword evidence="1" id="KW-0540">Nuclease</keyword>
<dbReference type="Pfam" id="PF02976">
    <property type="entry name" value="MutH"/>
    <property type="match status" value="1"/>
</dbReference>
<dbReference type="Proteomes" id="UP000216189">
    <property type="component" value="Unassembled WGS sequence"/>
</dbReference>
<reference evidence="5 6" key="1">
    <citation type="submission" date="2017-08" db="EMBL/GenBank/DDBJ databases">
        <title>Comparative genomics of non-oral Prevotella species.</title>
        <authorList>
            <person name="Accetto T."/>
            <person name="Nograsek B."/>
            <person name="Avgustin G."/>
        </authorList>
    </citation>
    <scope>NUCLEOTIDE SEQUENCE [LARGE SCALE GENOMIC DNA]</scope>
    <source>
        <strain evidence="5 6">TC1-1</strain>
    </source>
</reference>
<dbReference type="InterPro" id="IPR011337">
    <property type="entry name" value="DNA_rep_MutH/RE_typeII_Sau3AI"/>
</dbReference>